<keyword evidence="3" id="KW-1185">Reference proteome</keyword>
<evidence type="ECO:0000313" key="3">
    <source>
        <dbReference type="Proteomes" id="UP000541426"/>
    </source>
</evidence>
<reference evidence="2 3" key="1">
    <citation type="submission" date="2020-08" db="EMBL/GenBank/DDBJ databases">
        <title>Genomic Encyclopedia of Type Strains, Phase IV (KMG-IV): sequencing the most valuable type-strain genomes for metagenomic binning, comparative biology and taxonomic classification.</title>
        <authorList>
            <person name="Goeker M."/>
        </authorList>
    </citation>
    <scope>NUCLEOTIDE SEQUENCE [LARGE SCALE GENOMIC DNA]</scope>
    <source>
        <strain evidence="2 3">DSM 102235</strain>
    </source>
</reference>
<dbReference type="Proteomes" id="UP000541426">
    <property type="component" value="Unassembled WGS sequence"/>
</dbReference>
<sequence>MHKLFLALGTSLVLTACAGDPLRDVPRLADVEVAEADGQAGVMAPDGETAADTLPQAATSESAAPRRGLLGMLKRQADAAKSRTPDVTDAAEAALDDTSTDAAPEPEQVVMVAPKPTPRKSGLARLFGASGGSSGGGRGGPKPGAPDYEQVPLGTRLPYGEIARVCGVSNSELGQATQSWPEGGNSYTLYDSAPGNTGAHIFYMTGFGDDCARTFTAALVMFGSPETWEQIHYGPAGASLPVSATDSAYEDVKSGFCRVKRGEPCGKRLPALEKHTVFVSVYERFEDNTRWKNILLHDGEVVAIDVKG</sequence>
<feature type="region of interest" description="Disordered" evidence="1">
    <location>
        <begin position="115"/>
        <end position="150"/>
    </location>
</feature>
<accession>A0A7W6DVQ5</accession>
<evidence type="ECO:0000256" key="1">
    <source>
        <dbReference type="SAM" id="MobiDB-lite"/>
    </source>
</evidence>
<name>A0A7W6DVQ5_9RHOB</name>
<dbReference type="RefSeq" id="WP_183967801.1">
    <property type="nucleotide sequence ID" value="NZ_BAABBZ010000019.1"/>
</dbReference>
<feature type="compositionally biased region" description="Gly residues" evidence="1">
    <location>
        <begin position="129"/>
        <end position="142"/>
    </location>
</feature>
<proteinExistence type="predicted"/>
<protein>
    <submittedName>
        <fullName evidence="2">Uncharacterized protein</fullName>
    </submittedName>
</protein>
<dbReference type="EMBL" id="JACIEJ010000008">
    <property type="protein sequence ID" value="MBB3986998.1"/>
    <property type="molecule type" value="Genomic_DNA"/>
</dbReference>
<organism evidence="2 3">
    <name type="scientific">Sagittula marina</name>
    <dbReference type="NCBI Taxonomy" id="943940"/>
    <lineage>
        <taxon>Bacteria</taxon>
        <taxon>Pseudomonadati</taxon>
        <taxon>Pseudomonadota</taxon>
        <taxon>Alphaproteobacteria</taxon>
        <taxon>Rhodobacterales</taxon>
        <taxon>Roseobacteraceae</taxon>
        <taxon>Sagittula</taxon>
    </lineage>
</organism>
<feature type="region of interest" description="Disordered" evidence="1">
    <location>
        <begin position="39"/>
        <end position="64"/>
    </location>
</feature>
<dbReference type="PROSITE" id="PS51257">
    <property type="entry name" value="PROKAR_LIPOPROTEIN"/>
    <property type="match status" value="1"/>
</dbReference>
<gene>
    <name evidence="2" type="ORF">GGQ68_003342</name>
</gene>
<evidence type="ECO:0000313" key="2">
    <source>
        <dbReference type="EMBL" id="MBB3986998.1"/>
    </source>
</evidence>
<dbReference type="AlphaFoldDB" id="A0A7W6DVQ5"/>
<comment type="caution">
    <text evidence="2">The sequence shown here is derived from an EMBL/GenBank/DDBJ whole genome shotgun (WGS) entry which is preliminary data.</text>
</comment>